<feature type="region of interest" description="Disordered" evidence="1">
    <location>
        <begin position="115"/>
        <end position="150"/>
    </location>
</feature>
<dbReference type="Proteomes" id="UP000191612">
    <property type="component" value="Unassembled WGS sequence"/>
</dbReference>
<gene>
    <name evidence="3" type="ORF">PENSOL_c200G05568</name>
</gene>
<organism evidence="3 4">
    <name type="scientific">Penicillium solitum</name>
    <dbReference type="NCBI Taxonomy" id="60172"/>
    <lineage>
        <taxon>Eukaryota</taxon>
        <taxon>Fungi</taxon>
        <taxon>Dikarya</taxon>
        <taxon>Ascomycota</taxon>
        <taxon>Pezizomycotina</taxon>
        <taxon>Eurotiomycetes</taxon>
        <taxon>Eurotiomycetidae</taxon>
        <taxon>Eurotiales</taxon>
        <taxon>Aspergillaceae</taxon>
        <taxon>Penicillium</taxon>
    </lineage>
</organism>
<protein>
    <recommendedName>
        <fullName evidence="2">F-box domain-containing protein</fullName>
    </recommendedName>
</protein>
<proteinExistence type="predicted"/>
<dbReference type="AlphaFoldDB" id="A0A1V6PYI4"/>
<evidence type="ECO:0000313" key="3">
    <source>
        <dbReference type="EMBL" id="OQD82031.1"/>
    </source>
</evidence>
<reference evidence="4" key="1">
    <citation type="journal article" date="2017" name="Nat. Microbiol.">
        <title>Global analysis of biosynthetic gene clusters reveals vast potential of secondary metabolite production in Penicillium species.</title>
        <authorList>
            <person name="Nielsen J.C."/>
            <person name="Grijseels S."/>
            <person name="Prigent S."/>
            <person name="Ji B."/>
            <person name="Dainat J."/>
            <person name="Nielsen K.F."/>
            <person name="Frisvad J.C."/>
            <person name="Workman M."/>
            <person name="Nielsen J."/>
        </authorList>
    </citation>
    <scope>NUCLEOTIDE SEQUENCE [LARGE SCALE GENOMIC DNA]</scope>
    <source>
        <strain evidence="4">IBT 29525</strain>
    </source>
</reference>
<dbReference type="PROSITE" id="PS50181">
    <property type="entry name" value="FBOX"/>
    <property type="match status" value="1"/>
</dbReference>
<dbReference type="InterPro" id="IPR001810">
    <property type="entry name" value="F-box_dom"/>
</dbReference>
<feature type="compositionally biased region" description="Basic and acidic residues" evidence="1">
    <location>
        <begin position="139"/>
        <end position="150"/>
    </location>
</feature>
<feature type="domain" description="F-box" evidence="2">
    <location>
        <begin position="1"/>
        <end position="49"/>
    </location>
</feature>
<dbReference type="InterPro" id="IPR036047">
    <property type="entry name" value="F-box-like_dom_sf"/>
</dbReference>
<evidence type="ECO:0000313" key="4">
    <source>
        <dbReference type="Proteomes" id="UP000191612"/>
    </source>
</evidence>
<dbReference type="EMBL" id="MDYO01000199">
    <property type="protein sequence ID" value="OQD82031.1"/>
    <property type="molecule type" value="Genomic_DNA"/>
</dbReference>
<evidence type="ECO:0000259" key="2">
    <source>
        <dbReference type="PROSITE" id="PS50181"/>
    </source>
</evidence>
<dbReference type="CDD" id="cd09917">
    <property type="entry name" value="F-box_SF"/>
    <property type="match status" value="1"/>
</dbReference>
<sequence length="537" mass="62911">MASLNTIPTELECAIFRLLDPVGLISVSQTNRHFQKIIQPTRNHFVERLVQLECDEEVGGISPLLNSTNNALSPDWTQPEWKAMRWACSRCLRLLPEENFDNHSILRLAYRKPIPSSPASEHRTTWESTPESNPFLPHSRREERSQSDQCIKEKQTRRRYALASSKKWGAMSFSFGIENTYYELQDCGWTVFENMTLTEFIKLDADDKKFLFKAEVEAIERMRCGYKRHLRKCHECRYQSGQLKPTLIGSDGTAKIAFATSRQYRIPTATDRYYPRFSEKLKNKRPVNHPPSYAVYRIYVRDRFWTMYMMRCPDCEKWKEQRIFMLNNTYSRSTTFPKKTPGIITKTTRVPKKNKANKVEKIYSRKDKSTKCAAINATRESTDQAADLTYRLGHGFHSLLFEPELKKFPKSIQEEIHSIADEADRLAKSKQRQRGGIFTPAELAFLSERYTKWMEIRARLLALGKAKLVRQREEEDTASWLYAWTYMYEDIDSFYKWLLAAYDEVEKKAEKVAEWALHGSIGGMPPVCIEHYTRLPW</sequence>
<accession>A0A1V6PYI4</accession>
<comment type="caution">
    <text evidence="3">The sequence shown here is derived from an EMBL/GenBank/DDBJ whole genome shotgun (WGS) entry which is preliminary data.</text>
</comment>
<keyword evidence="4" id="KW-1185">Reference proteome</keyword>
<dbReference type="SUPFAM" id="SSF81383">
    <property type="entry name" value="F-box domain"/>
    <property type="match status" value="1"/>
</dbReference>
<evidence type="ECO:0000256" key="1">
    <source>
        <dbReference type="SAM" id="MobiDB-lite"/>
    </source>
</evidence>
<name>A0A1V6PYI4_9EURO</name>